<dbReference type="InterPro" id="IPR054491">
    <property type="entry name" value="MGH1-like_GH"/>
</dbReference>
<dbReference type="Proteomes" id="UP001549366">
    <property type="component" value="Unassembled WGS sequence"/>
</dbReference>
<evidence type="ECO:0000313" key="4">
    <source>
        <dbReference type="Proteomes" id="UP001549366"/>
    </source>
</evidence>
<organism evidence="3 4">
    <name type="scientific">Endozoicomonas lisbonensis</name>
    <dbReference type="NCBI Taxonomy" id="3120522"/>
    <lineage>
        <taxon>Bacteria</taxon>
        <taxon>Pseudomonadati</taxon>
        <taxon>Pseudomonadota</taxon>
        <taxon>Gammaproteobacteria</taxon>
        <taxon>Oceanospirillales</taxon>
        <taxon>Endozoicomonadaceae</taxon>
        <taxon>Endozoicomonas</taxon>
    </lineage>
</organism>
<dbReference type="RefSeq" id="WP_354008466.1">
    <property type="nucleotide sequence ID" value="NZ_JBEWTA010000001.1"/>
</dbReference>
<keyword evidence="1" id="KW-0732">Signal</keyword>
<keyword evidence="4" id="KW-1185">Reference proteome</keyword>
<dbReference type="PANTHER" id="PTHR23403">
    <property type="entry name" value="TREHALASE"/>
    <property type="match status" value="1"/>
</dbReference>
<reference evidence="3 4" key="1">
    <citation type="submission" date="2024-06" db="EMBL/GenBank/DDBJ databases">
        <title>Genomic Encyclopedia of Type Strains, Phase V (KMG-V): Genome sequencing to study the core and pangenomes of soil and plant-associated prokaryotes.</title>
        <authorList>
            <person name="Whitman W."/>
        </authorList>
    </citation>
    <scope>NUCLEOTIDE SEQUENCE [LARGE SCALE GENOMIC DNA]</scope>
    <source>
        <strain evidence="3 4">NE40</strain>
    </source>
</reference>
<protein>
    <recommendedName>
        <fullName evidence="2">Mannosylglycerate hydrolase MGH1-like glycoside hydrolase domain-containing protein</fullName>
    </recommendedName>
</protein>
<name>A0ABV2SKT1_9GAMM</name>
<evidence type="ECO:0000259" key="2">
    <source>
        <dbReference type="Pfam" id="PF22422"/>
    </source>
</evidence>
<dbReference type="InterPro" id="IPR001661">
    <property type="entry name" value="Glyco_hydro_37"/>
</dbReference>
<accession>A0ABV2SKT1</accession>
<dbReference type="EMBL" id="JBEWTB010000002">
    <property type="protein sequence ID" value="MET4758379.1"/>
    <property type="molecule type" value="Genomic_DNA"/>
</dbReference>
<feature type="signal peptide" evidence="1">
    <location>
        <begin position="1"/>
        <end position="22"/>
    </location>
</feature>
<evidence type="ECO:0000313" key="3">
    <source>
        <dbReference type="EMBL" id="MET4758379.1"/>
    </source>
</evidence>
<proteinExistence type="predicted"/>
<feature type="chain" id="PRO_5045099971" description="Mannosylglycerate hydrolase MGH1-like glycoside hydrolase domain-containing protein" evidence="1">
    <location>
        <begin position="23"/>
        <end position="656"/>
    </location>
</feature>
<dbReference type="PANTHER" id="PTHR23403:SF1">
    <property type="entry name" value="TREHALASE"/>
    <property type="match status" value="1"/>
</dbReference>
<dbReference type="Pfam" id="PF22422">
    <property type="entry name" value="MGH1-like_GH"/>
    <property type="match status" value="1"/>
</dbReference>
<comment type="caution">
    <text evidence="3">The sequence shown here is derived from an EMBL/GenBank/DDBJ whole genome shotgun (WGS) entry which is preliminary data.</text>
</comment>
<dbReference type="InterPro" id="IPR012341">
    <property type="entry name" value="6hp_glycosidase-like_sf"/>
</dbReference>
<dbReference type="InterPro" id="IPR008928">
    <property type="entry name" value="6-hairpin_glycosidase_sf"/>
</dbReference>
<dbReference type="Gene3D" id="1.50.10.10">
    <property type="match status" value="1"/>
</dbReference>
<feature type="domain" description="Mannosylglycerate hydrolase MGH1-like glycoside hydrolase" evidence="2">
    <location>
        <begin position="233"/>
        <end position="540"/>
    </location>
</feature>
<gene>
    <name evidence="3" type="ORF">V5J35_003571</name>
</gene>
<dbReference type="SUPFAM" id="SSF48208">
    <property type="entry name" value="Six-hairpin glycosidases"/>
    <property type="match status" value="1"/>
</dbReference>
<sequence length="656" mass="75393">MMMKRLKYFVPFLLACSSVVFSADLYEYKVEQSYVVIEGNSSQGSYFPANPGPVQPTSYQKALDSHQIPRLTITGEPGWIHLNEIAWKTFYDHIREPVSYSFNGREVPARPSSQFSDNEYFWDQCLIKAGFARYAHRDINTRGGLDSFFSVQHLSGFIPREILSDGRENRLFPGQHLLLRLDSEPVPPPEMLNVMRGVNAVYNIVTHYLYSIYYRRQKSQIRQQVQPLIQIYTEENKNNPPLAAHAEWQAFLLSRDTDRLKRVLHALREHTRWLESQRQIKEGELKGLFWQRVMASGMDNLPSQFQHWKAFQTEAAGLEKPDYYDLLIRKNDASFDISAQMKLHYDAMANIEAQLNYPENAKVWQTKSDRLKSLINQCMWDDEYRFYFNVNKSCNNKDQTYTLSGYWALYANIANPSRAKAMLRFLKSASHFNTYMPFPTLAASHPEFSPTGNYWKGGVWPPLNYITIQGLMNYSQMVPEAWDIAVKATRRYLDLLSSTMEGSCLLDNSMKGSCLLESTRDSEHSFASRIYEYNNPSTGGRGSSPAAQGYFVGWGGLGPIALMQEVAVGINVMPGEIVWYVNRHDTHGIKHLNIGQASLDLKLKSRFPEFTPEDLEVSVYGDIASTGIRQIRVINKSTKNSFTYPLVRRKSLSTRR</sequence>
<evidence type="ECO:0000256" key="1">
    <source>
        <dbReference type="SAM" id="SignalP"/>
    </source>
</evidence>